<keyword evidence="4" id="KW-1185">Reference proteome</keyword>
<reference evidence="3 4" key="1">
    <citation type="journal article" date="2010" name="Stand. Genomic Sci.">
        <title>Complete genome sequence of Conexibacter woesei type strain (ID131577).</title>
        <authorList>
            <person name="Pukall R."/>
            <person name="Lapidus A."/>
            <person name="Glavina Del Rio T."/>
            <person name="Copeland A."/>
            <person name="Tice H."/>
            <person name="Cheng J.-F."/>
            <person name="Lucas S."/>
            <person name="Chen F."/>
            <person name="Nolan M."/>
            <person name="Bruce D."/>
            <person name="Goodwin L."/>
            <person name="Pitluck S."/>
            <person name="Mavromatis K."/>
            <person name="Ivanova N."/>
            <person name="Ovchinnikova G."/>
            <person name="Pati A."/>
            <person name="Chen A."/>
            <person name="Palaniappan K."/>
            <person name="Land M."/>
            <person name="Hauser L."/>
            <person name="Chang Y.-J."/>
            <person name="Jeffries C.D."/>
            <person name="Chain P."/>
            <person name="Meincke L."/>
            <person name="Sims D."/>
            <person name="Brettin T."/>
            <person name="Detter J.C."/>
            <person name="Rohde M."/>
            <person name="Goeker M."/>
            <person name="Bristow J."/>
            <person name="Eisen J.A."/>
            <person name="Markowitz V."/>
            <person name="Kyrpides N.C."/>
            <person name="Klenk H.-P."/>
            <person name="Hugenholtz P."/>
        </authorList>
    </citation>
    <scope>NUCLEOTIDE SEQUENCE [LARGE SCALE GENOMIC DNA]</scope>
    <source>
        <strain evidence="4">DSM 14684 / CIP 108061 / JCM 11494 / NBRC 100937 / ID131577</strain>
    </source>
</reference>
<evidence type="ECO:0000256" key="1">
    <source>
        <dbReference type="ARBA" id="ARBA00022763"/>
    </source>
</evidence>
<dbReference type="GO" id="GO:0032259">
    <property type="term" value="P:methylation"/>
    <property type="evidence" value="ECO:0007669"/>
    <property type="project" value="UniProtKB-KW"/>
</dbReference>
<reference evidence="4" key="2">
    <citation type="submission" date="2010-01" db="EMBL/GenBank/DDBJ databases">
        <title>The complete genome of Conexibacter woesei DSM 14684.</title>
        <authorList>
            <consortium name="US DOE Joint Genome Institute (JGI-PGF)"/>
            <person name="Lucas S."/>
            <person name="Copeland A."/>
            <person name="Lapidus A."/>
            <person name="Glavina del Rio T."/>
            <person name="Dalin E."/>
            <person name="Tice H."/>
            <person name="Bruce D."/>
            <person name="Goodwin L."/>
            <person name="Pitluck S."/>
            <person name="Kyrpides N."/>
            <person name="Mavromatis K."/>
            <person name="Ivanova N."/>
            <person name="Mikhailova N."/>
            <person name="Chertkov O."/>
            <person name="Brettin T."/>
            <person name="Detter J.C."/>
            <person name="Han C."/>
            <person name="Larimer F."/>
            <person name="Land M."/>
            <person name="Hauser L."/>
            <person name="Markowitz V."/>
            <person name="Cheng J.-F."/>
            <person name="Hugenholtz P."/>
            <person name="Woyke T."/>
            <person name="Wu D."/>
            <person name="Pukall R."/>
            <person name="Steenblock K."/>
            <person name="Schneider S."/>
            <person name="Klenk H.-P."/>
            <person name="Eisen J.A."/>
        </authorList>
    </citation>
    <scope>NUCLEOTIDE SEQUENCE [LARGE SCALE GENOMIC DNA]</scope>
    <source>
        <strain evidence="4">DSM 14684 / CIP 108061 / JCM 11494 / NBRC 100937 / ID131577</strain>
    </source>
</reference>
<evidence type="ECO:0000259" key="2">
    <source>
        <dbReference type="Pfam" id="PF01035"/>
    </source>
</evidence>
<organism evidence="3 4">
    <name type="scientific">Conexibacter woesei (strain DSM 14684 / CCUG 47730 / CIP 108061 / JCM 11494 / NBRC 100937 / ID131577)</name>
    <dbReference type="NCBI Taxonomy" id="469383"/>
    <lineage>
        <taxon>Bacteria</taxon>
        <taxon>Bacillati</taxon>
        <taxon>Actinomycetota</taxon>
        <taxon>Thermoleophilia</taxon>
        <taxon>Solirubrobacterales</taxon>
        <taxon>Conexibacteraceae</taxon>
        <taxon>Conexibacter</taxon>
    </lineage>
</organism>
<dbReference type="GO" id="GO:0006281">
    <property type="term" value="P:DNA repair"/>
    <property type="evidence" value="ECO:0007669"/>
    <property type="project" value="InterPro"/>
</dbReference>
<dbReference type="InterPro" id="IPR036217">
    <property type="entry name" value="MethylDNA_cys_MeTrfase_DNAb"/>
</dbReference>
<dbReference type="STRING" id="469383.Cwoe_3096"/>
<dbReference type="PANTHER" id="PTHR10815">
    <property type="entry name" value="METHYLATED-DNA--PROTEIN-CYSTEINE METHYLTRANSFERASE"/>
    <property type="match status" value="1"/>
</dbReference>
<dbReference type="KEGG" id="cwo:Cwoe_3096"/>
<keyword evidence="3" id="KW-0808">Transferase</keyword>
<dbReference type="SUPFAM" id="SSF46767">
    <property type="entry name" value="Methylated DNA-protein cysteine methyltransferase, C-terminal domain"/>
    <property type="match status" value="1"/>
</dbReference>
<evidence type="ECO:0000313" key="4">
    <source>
        <dbReference type="Proteomes" id="UP000008229"/>
    </source>
</evidence>
<dbReference type="RefSeq" id="WP_012934566.1">
    <property type="nucleotide sequence ID" value="NC_013739.1"/>
</dbReference>
<dbReference type="eggNOG" id="COG0350">
    <property type="taxonomic scope" value="Bacteria"/>
</dbReference>
<accession>D3FD03</accession>
<dbReference type="OrthoDB" id="9802228at2"/>
<dbReference type="NCBIfam" id="TIGR00589">
    <property type="entry name" value="ogt"/>
    <property type="match status" value="1"/>
</dbReference>
<dbReference type="PANTHER" id="PTHR10815:SF5">
    <property type="entry name" value="METHYLATED-DNA--PROTEIN-CYSTEINE METHYLTRANSFERASE"/>
    <property type="match status" value="1"/>
</dbReference>
<dbReference type="InterPro" id="IPR036631">
    <property type="entry name" value="MGMT_N_sf"/>
</dbReference>
<protein>
    <submittedName>
        <fullName evidence="3">Methylated-DNA/protein-cysteinemethyltransferase</fullName>
    </submittedName>
</protein>
<keyword evidence="1" id="KW-0227">DNA damage</keyword>
<name>D3FD03_CONWI</name>
<dbReference type="AlphaFoldDB" id="D3FD03"/>
<evidence type="ECO:0000313" key="3">
    <source>
        <dbReference type="EMBL" id="ADB51515.1"/>
    </source>
</evidence>
<dbReference type="Gene3D" id="1.10.10.10">
    <property type="entry name" value="Winged helix-like DNA-binding domain superfamily/Winged helix DNA-binding domain"/>
    <property type="match status" value="1"/>
</dbReference>
<feature type="domain" description="Methylated-DNA-[protein]-cysteine S-methyltransferase DNA binding" evidence="2">
    <location>
        <begin position="92"/>
        <end position="174"/>
    </location>
</feature>
<dbReference type="InterPro" id="IPR014048">
    <property type="entry name" value="MethylDNA_cys_MeTrfase_DNA-bd"/>
</dbReference>
<sequence length="186" mass="19147">MEASGFTLFDTAIGCCGIAWGPAGLTDVQLPESSRAATRARLLRQLPPAAREHAPSELPPEIADAVARIVALLAGADDDLADVAVDMERVPPFHRRVYDLARTIPPGATLTYGEVADRIGADRGAARAVGQALGANPVPIVVPCHRVTAAGGKTGGFSAGGGVSTKLRMLDIERAHAAAHGAPTLF</sequence>
<dbReference type="CDD" id="cd06445">
    <property type="entry name" value="ATase"/>
    <property type="match status" value="1"/>
</dbReference>
<dbReference type="EMBL" id="CP001854">
    <property type="protein sequence ID" value="ADB51515.1"/>
    <property type="molecule type" value="Genomic_DNA"/>
</dbReference>
<dbReference type="InterPro" id="IPR036388">
    <property type="entry name" value="WH-like_DNA-bd_sf"/>
</dbReference>
<keyword evidence="3" id="KW-0489">Methyltransferase</keyword>
<dbReference type="HOGENOM" id="CLU_000445_52_2_11"/>
<proteinExistence type="predicted"/>
<gene>
    <name evidence="3" type="ordered locus">Cwoe_3096</name>
</gene>
<dbReference type="Proteomes" id="UP000008229">
    <property type="component" value="Chromosome"/>
</dbReference>
<dbReference type="SUPFAM" id="SSF53155">
    <property type="entry name" value="Methylated DNA-protein cysteine methyltransferase domain"/>
    <property type="match status" value="1"/>
</dbReference>
<dbReference type="Pfam" id="PF01035">
    <property type="entry name" value="DNA_binding_1"/>
    <property type="match status" value="1"/>
</dbReference>
<dbReference type="GO" id="GO:0003908">
    <property type="term" value="F:methylated-DNA-[protein]-cysteine S-methyltransferase activity"/>
    <property type="evidence" value="ECO:0007669"/>
    <property type="project" value="InterPro"/>
</dbReference>